<evidence type="ECO:0000256" key="5">
    <source>
        <dbReference type="SAM" id="Phobius"/>
    </source>
</evidence>
<evidence type="ECO:0000259" key="6">
    <source>
        <dbReference type="Pfam" id="PF12740"/>
    </source>
</evidence>
<dbReference type="SUPFAM" id="SSF53474">
    <property type="entry name" value="alpha/beta-Hydrolases"/>
    <property type="match status" value="1"/>
</dbReference>
<dbReference type="Pfam" id="PF12740">
    <property type="entry name" value="PETase"/>
    <property type="match status" value="1"/>
</dbReference>
<dbReference type="GO" id="GO:0016042">
    <property type="term" value="P:lipid catabolic process"/>
    <property type="evidence" value="ECO:0007669"/>
    <property type="project" value="UniProtKB-KW"/>
</dbReference>
<proteinExistence type="predicted"/>
<evidence type="ECO:0000256" key="3">
    <source>
        <dbReference type="ARBA" id="ARBA00023098"/>
    </source>
</evidence>
<organism evidence="7 8">
    <name type="scientific">Flagellimonas hadalis</name>
    <dbReference type="NCBI Taxonomy" id="2597517"/>
    <lineage>
        <taxon>Bacteria</taxon>
        <taxon>Pseudomonadati</taxon>
        <taxon>Bacteroidota</taxon>
        <taxon>Flavobacteriia</taxon>
        <taxon>Flavobacteriales</taxon>
        <taxon>Flavobacteriaceae</taxon>
        <taxon>Flagellimonas</taxon>
    </lineage>
</organism>
<keyword evidence="8" id="KW-1185">Reference proteome</keyword>
<feature type="repeat" description="TPR" evidence="4">
    <location>
        <begin position="476"/>
        <end position="509"/>
    </location>
</feature>
<dbReference type="InterPro" id="IPR029058">
    <property type="entry name" value="AB_hydrolase_fold"/>
</dbReference>
<dbReference type="InterPro" id="IPR019734">
    <property type="entry name" value="TPR_rpt"/>
</dbReference>
<dbReference type="PANTHER" id="PTHR10272">
    <property type="entry name" value="PLATELET-ACTIVATING FACTOR ACETYLHYDROLASE"/>
    <property type="match status" value="1"/>
</dbReference>
<keyword evidence="3" id="KW-0443">Lipid metabolism</keyword>
<sequence>MASLKVNANLFIVRLTILSILMLFQVYLITAQTSLKEIDLENGHYNVGFRHYTTSDSTRTYSRIYDYTKAKVARPISVSMWYPSRQNVEGLEPLQVVDYFEILKEEEEWEHLPNEQLLNWFYYTNTPENQKHLEEKTTAYASAEFGKGKFPVIIYAPSFQASSIENFALCEYLASHGFVVMSSPSKGTETRWFGNNNAKEMETQARDVEFLMKEAGKFPMVDYDRMAIMGFSFGGLSNIIVQNRNDHVKAVVSLDGTERYQYGLLNRSPFFDAGKIDVPYIHMAQKDIPEIVLKEDQIDAELNSRFQLYDSISNSKSYRLKFHDLTHSYFSSLGVLFAHRDPRQDKSDPEIMESYKWVAAYTLNFIEATLNQDKKASEFIENGPLANGMAKSLVTQTIKQPKIRKFNFQDFNDLALAKNYENLHQLYDSILKSHPSFKMQEGDLNMLGLQLVFNPNRSSQGIHVFKLAITLFPNSFNLYDSLAEGYLYLGEKEKAIESFEKSLELNSQNQNAISRLEQLKK</sequence>
<evidence type="ECO:0000256" key="1">
    <source>
        <dbReference type="ARBA" id="ARBA00022801"/>
    </source>
</evidence>
<gene>
    <name evidence="7" type="ORF">FOT42_003210</name>
</gene>
<feature type="transmembrane region" description="Helical" evidence="5">
    <location>
        <begin position="12"/>
        <end position="30"/>
    </location>
</feature>
<evidence type="ECO:0000313" key="7">
    <source>
        <dbReference type="EMBL" id="KAB5491974.1"/>
    </source>
</evidence>
<dbReference type="GO" id="GO:0003847">
    <property type="term" value="F:1-alkyl-2-acetylglycerophosphocholine esterase activity"/>
    <property type="evidence" value="ECO:0007669"/>
    <property type="project" value="TreeGrafter"/>
</dbReference>
<accession>A0A5N5IUP9</accession>
<evidence type="ECO:0000313" key="8">
    <source>
        <dbReference type="Proteomes" id="UP000319204"/>
    </source>
</evidence>
<dbReference type="Gene3D" id="3.40.50.1820">
    <property type="entry name" value="alpha/beta hydrolase"/>
    <property type="match status" value="1"/>
</dbReference>
<dbReference type="OrthoDB" id="9814760at2"/>
<keyword evidence="2" id="KW-0442">Lipid degradation</keyword>
<comment type="caution">
    <text evidence="7">The sequence shown here is derived from an EMBL/GenBank/DDBJ whole genome shotgun (WGS) entry which is preliminary data.</text>
</comment>
<feature type="domain" description="PET hydrolase/cutinase-like" evidence="6">
    <location>
        <begin position="146"/>
        <end position="254"/>
    </location>
</feature>
<keyword evidence="5" id="KW-0472">Membrane</keyword>
<dbReference type="Proteomes" id="UP000319204">
    <property type="component" value="Unassembled WGS sequence"/>
</dbReference>
<evidence type="ECO:0000256" key="2">
    <source>
        <dbReference type="ARBA" id="ARBA00022963"/>
    </source>
</evidence>
<dbReference type="RefSeq" id="WP_151889116.1">
    <property type="nucleotide sequence ID" value="NZ_VNIK02000001.1"/>
</dbReference>
<dbReference type="InterPro" id="IPR041127">
    <property type="entry name" value="PET_hydrolase/cutinase-like"/>
</dbReference>
<dbReference type="AlphaFoldDB" id="A0A5N5IUP9"/>
<dbReference type="SMART" id="SM00028">
    <property type="entry name" value="TPR"/>
    <property type="match status" value="1"/>
</dbReference>
<keyword evidence="5" id="KW-0812">Transmembrane</keyword>
<dbReference type="Gene3D" id="1.25.40.10">
    <property type="entry name" value="Tetratricopeptide repeat domain"/>
    <property type="match status" value="1"/>
</dbReference>
<dbReference type="PANTHER" id="PTHR10272:SF0">
    <property type="entry name" value="PLATELET-ACTIVATING FACTOR ACETYLHYDROLASE"/>
    <property type="match status" value="1"/>
</dbReference>
<protein>
    <submittedName>
        <fullName evidence="7">Prolyl oligopeptidase family serine peptidase</fullName>
    </submittedName>
</protein>
<keyword evidence="4" id="KW-0802">TPR repeat</keyword>
<dbReference type="InterPro" id="IPR011990">
    <property type="entry name" value="TPR-like_helical_dom_sf"/>
</dbReference>
<reference evidence="7" key="1">
    <citation type="submission" date="2019-10" db="EMBL/GenBank/DDBJ databases">
        <title>Muricauda hadale sp. nov., a piezophilic bacterium isolated from hadopelagic water of the Mariana Trench.</title>
        <authorList>
            <person name="Wei Y."/>
        </authorList>
    </citation>
    <scope>NUCLEOTIDE SEQUENCE [LARGE SCALE GENOMIC DNA]</scope>
    <source>
        <strain evidence="7">MT-229</strain>
    </source>
</reference>
<evidence type="ECO:0000256" key="4">
    <source>
        <dbReference type="PROSITE-ProRule" id="PRU00339"/>
    </source>
</evidence>
<keyword evidence="1" id="KW-0378">Hydrolase</keyword>
<dbReference type="PROSITE" id="PS50005">
    <property type="entry name" value="TPR"/>
    <property type="match status" value="1"/>
</dbReference>
<name>A0A5N5IUP9_9FLAO</name>
<dbReference type="SUPFAM" id="SSF48452">
    <property type="entry name" value="TPR-like"/>
    <property type="match status" value="1"/>
</dbReference>
<keyword evidence="5" id="KW-1133">Transmembrane helix</keyword>
<dbReference type="EMBL" id="VNIK02000001">
    <property type="protein sequence ID" value="KAB5491974.1"/>
    <property type="molecule type" value="Genomic_DNA"/>
</dbReference>